<sequence>MSSLWHEIGQYLSVWYTSRAAGLTAYLLLFVAVSAGLLQGSSFAKGKRKAVISLIHQWCGWFGLLFGMVHGLVLVFDDYIHYSIWNILIPFTAPYKPVLTGLGTITLYLFLIIMLSSDMMKKVGKKVWRAIHFLALPTYGMALMHGMLLGTDVKSTPIFWMYIVTATITFVLLFARIFLFKKPAARKPAASKPTATA</sequence>
<feature type="transmembrane region" description="Helical" evidence="5">
    <location>
        <begin position="95"/>
        <end position="115"/>
    </location>
</feature>
<keyword evidence="3 5" id="KW-1133">Transmembrane helix</keyword>
<evidence type="ECO:0000256" key="2">
    <source>
        <dbReference type="ARBA" id="ARBA00022692"/>
    </source>
</evidence>
<keyword evidence="4 5" id="KW-0472">Membrane</keyword>
<feature type="transmembrane region" description="Helical" evidence="5">
    <location>
        <begin position="127"/>
        <end position="147"/>
    </location>
</feature>
<gene>
    <name evidence="7" type="ORF">JOC58_000193</name>
</gene>
<evidence type="ECO:0000256" key="1">
    <source>
        <dbReference type="ARBA" id="ARBA00004141"/>
    </source>
</evidence>
<keyword evidence="8" id="KW-1185">Reference proteome</keyword>
<feature type="domain" description="Ferric oxidoreductase" evidence="6">
    <location>
        <begin position="22"/>
        <end position="139"/>
    </location>
</feature>
<dbReference type="Pfam" id="PF01794">
    <property type="entry name" value="Ferric_reduct"/>
    <property type="match status" value="1"/>
</dbReference>
<evidence type="ECO:0000256" key="5">
    <source>
        <dbReference type="SAM" id="Phobius"/>
    </source>
</evidence>
<feature type="transmembrane region" description="Helical" evidence="5">
    <location>
        <begin position="50"/>
        <end position="75"/>
    </location>
</feature>
<evidence type="ECO:0000313" key="7">
    <source>
        <dbReference type="EMBL" id="MDR6242309.1"/>
    </source>
</evidence>
<dbReference type="RefSeq" id="WP_188774779.1">
    <property type="nucleotide sequence ID" value="NZ_BMMB01000003.1"/>
</dbReference>
<reference evidence="7 8" key="1">
    <citation type="submission" date="2023-07" db="EMBL/GenBank/DDBJ databases">
        <title>Genomic Encyclopedia of Type Strains, Phase IV (KMG-IV): sequencing the most valuable type-strain genomes for metagenomic binning, comparative biology and taxonomic classification.</title>
        <authorList>
            <person name="Goeker M."/>
        </authorList>
    </citation>
    <scope>NUCLEOTIDE SEQUENCE [LARGE SCALE GENOMIC DNA]</scope>
    <source>
        <strain evidence="7 8">DSM 22170</strain>
    </source>
</reference>
<dbReference type="InterPro" id="IPR013130">
    <property type="entry name" value="Fe3_Rdtase_TM_dom"/>
</dbReference>
<evidence type="ECO:0000256" key="4">
    <source>
        <dbReference type="ARBA" id="ARBA00023136"/>
    </source>
</evidence>
<evidence type="ECO:0000259" key="6">
    <source>
        <dbReference type="Pfam" id="PF01794"/>
    </source>
</evidence>
<evidence type="ECO:0000256" key="3">
    <source>
        <dbReference type="ARBA" id="ARBA00022989"/>
    </source>
</evidence>
<dbReference type="EMBL" id="JAVDQH010000001">
    <property type="protein sequence ID" value="MDR6242309.1"/>
    <property type="molecule type" value="Genomic_DNA"/>
</dbReference>
<comment type="caution">
    <text evidence="7">The sequence shown here is derived from an EMBL/GenBank/DDBJ whole genome shotgun (WGS) entry which is preliminary data.</text>
</comment>
<feature type="transmembrane region" description="Helical" evidence="5">
    <location>
        <begin position="20"/>
        <end position="38"/>
    </location>
</feature>
<accession>A0ABU1ISS9</accession>
<name>A0ABU1ISS9_9BACL</name>
<keyword evidence="2 5" id="KW-0812">Transmembrane</keyword>
<proteinExistence type="predicted"/>
<protein>
    <submittedName>
        <fullName evidence="7">Sulfoxide reductase heme-binding subunit YedZ</fullName>
    </submittedName>
</protein>
<comment type="subcellular location">
    <subcellularLocation>
        <location evidence="1">Membrane</location>
        <topology evidence="1">Multi-pass membrane protein</topology>
    </subcellularLocation>
</comment>
<organism evidence="7 8">
    <name type="scientific">Paenibacillus hunanensis</name>
    <dbReference type="NCBI Taxonomy" id="539262"/>
    <lineage>
        <taxon>Bacteria</taxon>
        <taxon>Bacillati</taxon>
        <taxon>Bacillota</taxon>
        <taxon>Bacilli</taxon>
        <taxon>Bacillales</taxon>
        <taxon>Paenibacillaceae</taxon>
        <taxon>Paenibacillus</taxon>
    </lineage>
</organism>
<feature type="transmembrane region" description="Helical" evidence="5">
    <location>
        <begin position="159"/>
        <end position="179"/>
    </location>
</feature>
<evidence type="ECO:0000313" key="8">
    <source>
        <dbReference type="Proteomes" id="UP001185028"/>
    </source>
</evidence>
<dbReference type="Proteomes" id="UP001185028">
    <property type="component" value="Unassembled WGS sequence"/>
</dbReference>